<reference evidence="2 3" key="1">
    <citation type="submission" date="2016-11" db="EMBL/GenBank/DDBJ databases">
        <title>The macronuclear genome of Stentor coeruleus: a giant cell with tiny introns.</title>
        <authorList>
            <person name="Slabodnick M."/>
            <person name="Ruby J.G."/>
            <person name="Reiff S.B."/>
            <person name="Swart E.C."/>
            <person name="Gosai S."/>
            <person name="Prabakaran S."/>
            <person name="Witkowska E."/>
            <person name="Larue G.E."/>
            <person name="Fisher S."/>
            <person name="Freeman R.M."/>
            <person name="Gunawardena J."/>
            <person name="Chu W."/>
            <person name="Stover N.A."/>
            <person name="Gregory B.D."/>
            <person name="Nowacki M."/>
            <person name="Derisi J."/>
            <person name="Roy S.W."/>
            <person name="Marshall W.F."/>
            <person name="Sood P."/>
        </authorList>
    </citation>
    <scope>NUCLEOTIDE SEQUENCE [LARGE SCALE GENOMIC DNA]</scope>
    <source>
        <strain evidence="2">WM001</strain>
    </source>
</reference>
<dbReference type="Proteomes" id="UP000187209">
    <property type="component" value="Unassembled WGS sequence"/>
</dbReference>
<organism evidence="2 3">
    <name type="scientific">Stentor coeruleus</name>
    <dbReference type="NCBI Taxonomy" id="5963"/>
    <lineage>
        <taxon>Eukaryota</taxon>
        <taxon>Sar</taxon>
        <taxon>Alveolata</taxon>
        <taxon>Ciliophora</taxon>
        <taxon>Postciliodesmatophora</taxon>
        <taxon>Heterotrichea</taxon>
        <taxon>Heterotrichida</taxon>
        <taxon>Stentoridae</taxon>
        <taxon>Stentor</taxon>
    </lineage>
</organism>
<gene>
    <name evidence="2" type="ORF">SteCoe_18595</name>
</gene>
<proteinExistence type="predicted"/>
<feature type="transmembrane region" description="Helical" evidence="1">
    <location>
        <begin position="30"/>
        <end position="51"/>
    </location>
</feature>
<accession>A0A1R2BW32</accession>
<keyword evidence="1" id="KW-1133">Transmembrane helix</keyword>
<dbReference type="AlphaFoldDB" id="A0A1R2BW32"/>
<name>A0A1R2BW32_9CILI</name>
<sequence length="71" mass="7956">MRIIVIFNMASECFNFANKIDKVDNLMNGGSVMCLILACLMSVMIVYGIYADGKKPKANLKKLPRNQDNIN</sequence>
<evidence type="ECO:0000313" key="2">
    <source>
        <dbReference type="EMBL" id="OMJ81032.1"/>
    </source>
</evidence>
<evidence type="ECO:0000313" key="3">
    <source>
        <dbReference type="Proteomes" id="UP000187209"/>
    </source>
</evidence>
<evidence type="ECO:0000256" key="1">
    <source>
        <dbReference type="SAM" id="Phobius"/>
    </source>
</evidence>
<protein>
    <submittedName>
        <fullName evidence="2">Uncharacterized protein</fullName>
    </submittedName>
</protein>
<comment type="caution">
    <text evidence="2">The sequence shown here is derived from an EMBL/GenBank/DDBJ whole genome shotgun (WGS) entry which is preliminary data.</text>
</comment>
<keyword evidence="3" id="KW-1185">Reference proteome</keyword>
<keyword evidence="1" id="KW-0812">Transmembrane</keyword>
<dbReference type="EMBL" id="MPUH01000397">
    <property type="protein sequence ID" value="OMJ81032.1"/>
    <property type="molecule type" value="Genomic_DNA"/>
</dbReference>
<keyword evidence="1" id="KW-0472">Membrane</keyword>